<evidence type="ECO:0000313" key="1">
    <source>
        <dbReference type="EMBL" id="ARE13997.1"/>
    </source>
</evidence>
<dbReference type="Proteomes" id="UP000053719">
    <property type="component" value="Unassembled WGS sequence"/>
</dbReference>
<evidence type="ECO:0000313" key="4">
    <source>
        <dbReference type="EMBL" id="KSU05854.1"/>
    </source>
</evidence>
<evidence type="ECO:0000313" key="8">
    <source>
        <dbReference type="Proteomes" id="UP000052991"/>
    </source>
</evidence>
<name>A0A0B8QVK9_LACLL</name>
<reference evidence="8 9" key="2">
    <citation type="submission" date="2015-10" db="EMBL/GenBank/DDBJ databases">
        <title>Draft Genome Sequences of 11 Lactococcus lactis subspecies cremoris strains.</title>
        <authorList>
            <person name="Wels M."/>
            <person name="Backus L."/>
            <person name="Boekhorst J."/>
            <person name="Dijkstra A."/>
            <person name="Beerthuizen M."/>
            <person name="Kelly W."/>
            <person name="Siezen R."/>
            <person name="Bachmann H."/>
            <person name="Van Hijum S."/>
        </authorList>
    </citation>
    <scope>NUCLEOTIDE SEQUENCE [LARGE SCALE GENOMIC DNA]</scope>
    <source>
        <strain evidence="10">LMG8520</strain>
        <strain evidence="9">M20</strain>
        <strain evidence="8">N42</strain>
    </source>
</reference>
<dbReference type="RefSeq" id="WP_012898283.1">
    <property type="nucleotide sequence ID" value="NZ_BAABQR010000006.1"/>
</dbReference>
<dbReference type="Proteomes" id="UP000192067">
    <property type="component" value="Chromosome"/>
</dbReference>
<dbReference type="Proteomes" id="UP000054230">
    <property type="component" value="Unassembled WGS sequence"/>
</dbReference>
<dbReference type="Proteomes" id="UP000192095">
    <property type="component" value="Chromosome"/>
</dbReference>
<sequence>MMTYTNKNKFFEYSIQLDTSKNVFQAFLANKPQIFGIGNTIEEATHNLEKIV</sequence>
<evidence type="ECO:0000313" key="7">
    <source>
        <dbReference type="Proteomes" id="UP000031847"/>
    </source>
</evidence>
<evidence type="ECO:0000313" key="12">
    <source>
        <dbReference type="Proteomes" id="UP000192095"/>
    </source>
</evidence>
<evidence type="ECO:0000313" key="2">
    <source>
        <dbReference type="EMBL" id="ARE21386.1"/>
    </source>
</evidence>
<evidence type="ECO:0000313" key="5">
    <source>
        <dbReference type="EMBL" id="KSU21307.1"/>
    </source>
</evidence>
<evidence type="ECO:0000313" key="9">
    <source>
        <dbReference type="Proteomes" id="UP000053719"/>
    </source>
</evidence>
<dbReference type="SUPFAM" id="SSF143100">
    <property type="entry name" value="TTHA1013/TTHA0281-like"/>
    <property type="match status" value="1"/>
</dbReference>
<evidence type="ECO:0000313" key="11">
    <source>
        <dbReference type="Proteomes" id="UP000192067"/>
    </source>
</evidence>
<dbReference type="Proteomes" id="UP000052991">
    <property type="component" value="Unassembled WGS sequence"/>
</dbReference>
<dbReference type="EMBL" id="BBSI01000033">
    <property type="protein sequence ID" value="GAM81042.1"/>
    <property type="molecule type" value="Genomic_DNA"/>
</dbReference>
<dbReference type="Proteomes" id="UP000031847">
    <property type="component" value="Unassembled WGS sequence"/>
</dbReference>
<dbReference type="GeneID" id="89634779"/>
<evidence type="ECO:0000313" key="10">
    <source>
        <dbReference type="Proteomes" id="UP000054230"/>
    </source>
</evidence>
<evidence type="ECO:0000313" key="6">
    <source>
        <dbReference type="EMBL" id="KSU26168.1"/>
    </source>
</evidence>
<reference evidence="3 7" key="1">
    <citation type="submission" date="2015-01" db="EMBL/GenBank/DDBJ databases">
        <title>Lactococcus lactis subsp.lactis JCM 5805 whole genome shotgun sequence.</title>
        <authorList>
            <person name="Fujii T."/>
            <person name="Tomita Y."/>
            <person name="Ikushima S."/>
            <person name="Fujiwara D."/>
        </authorList>
    </citation>
    <scope>NUCLEOTIDE SEQUENCE [LARGE SCALE GENOMIC DNA]</scope>
    <source>
        <strain evidence="3 7">JCM 5805</strain>
    </source>
</reference>
<dbReference type="EMBL" id="LKLW01000104">
    <property type="protein sequence ID" value="KSU26168.1"/>
    <property type="molecule type" value="Genomic_DNA"/>
</dbReference>
<protein>
    <submittedName>
        <fullName evidence="3">Uncharacterized conserved protein</fullName>
    </submittedName>
</protein>
<organism evidence="3 7">
    <name type="scientific">Lactococcus lactis subsp. lactis</name>
    <name type="common">Streptococcus lactis</name>
    <dbReference type="NCBI Taxonomy" id="1360"/>
    <lineage>
        <taxon>Bacteria</taxon>
        <taxon>Bacillati</taxon>
        <taxon>Bacillota</taxon>
        <taxon>Bacilli</taxon>
        <taxon>Lactobacillales</taxon>
        <taxon>Streptococcaceae</taxon>
        <taxon>Lactococcus</taxon>
    </lineage>
</organism>
<dbReference type="EMBL" id="CP015904">
    <property type="protein sequence ID" value="ARE13997.1"/>
    <property type="molecule type" value="Genomic_DNA"/>
</dbReference>
<reference evidence="11 12" key="3">
    <citation type="journal article" date="2017" name="BMC Genomics">
        <title>Comparative and functional genomics of the Lactococcus lactis taxon; insights into evolution and niche adaptation.</title>
        <authorList>
            <person name="Kelleher P."/>
            <person name="Bottacini F."/>
            <person name="Mahony J."/>
            <person name="Kilcawley K.N."/>
            <person name="van Sinderen D."/>
        </authorList>
    </citation>
    <scope>NUCLEOTIDE SEQUENCE [LARGE SCALE GENOMIC DNA]</scope>
    <source>
        <strain evidence="2 12">UC06</strain>
        <strain evidence="1 11">UC11</strain>
    </source>
</reference>
<dbReference type="EMBL" id="LKLP01000118">
    <property type="protein sequence ID" value="KSU05854.1"/>
    <property type="molecule type" value="Genomic_DNA"/>
</dbReference>
<reference evidence="2" key="5">
    <citation type="submission" date="2023-07" db="EMBL/GenBank/DDBJ databases">
        <authorList>
            <person name="McDonnell B."/>
        </authorList>
    </citation>
    <scope>NUCLEOTIDE SEQUENCE</scope>
    <source>
        <strain evidence="2">UC06</strain>
    </source>
</reference>
<dbReference type="EMBL" id="LKLU01000066">
    <property type="protein sequence ID" value="KSU21307.1"/>
    <property type="molecule type" value="Genomic_DNA"/>
</dbReference>
<dbReference type="InterPro" id="IPR035069">
    <property type="entry name" value="TTHA1013/TTHA0281-like"/>
</dbReference>
<proteinExistence type="predicted"/>
<evidence type="ECO:0000313" key="3">
    <source>
        <dbReference type="EMBL" id="GAM81042.1"/>
    </source>
</evidence>
<reference evidence="4" key="4">
    <citation type="journal article" date="2017" name="Genome Announc.">
        <title>Draft Genome Sequences of 24 Lactococcus lactis Strains.</title>
        <authorList>
            <person name="Backus L."/>
            <person name="Wels M."/>
            <person name="Boekhorst J."/>
            <person name="Dijkstra A.R."/>
            <person name="Beerthuyzen M."/>
            <person name="Kelly W.J."/>
            <person name="Siezen R.J."/>
            <person name="van Hijum S.A."/>
            <person name="Bachmann H."/>
        </authorList>
    </citation>
    <scope>NUCLEOTIDE SEQUENCE</scope>
    <source>
        <strain evidence="4">LMG8520</strain>
        <strain evidence="5">M20</strain>
        <strain evidence="6">N42</strain>
    </source>
</reference>
<dbReference type="AlphaFoldDB" id="A0A0B8QVK9"/>
<gene>
    <name evidence="3" type="ORF">JCM5805K_2158</name>
    <name evidence="2" type="ORF">LLUC06_1844</name>
    <name evidence="1" type="ORF">LLUC11_1668</name>
    <name evidence="4" type="ORF">LMG8520_2375</name>
    <name evidence="5" type="ORF">M20_1017</name>
    <name evidence="6" type="ORF">N42_1732</name>
</gene>
<dbReference type="EMBL" id="CP015902">
    <property type="protein sequence ID" value="ARE21386.1"/>
    <property type="molecule type" value="Genomic_DNA"/>
</dbReference>
<accession>A0A0B8QVK9</accession>
<dbReference type="PATRIC" id="fig|1360.100.peg.1978"/>